<evidence type="ECO:0000256" key="3">
    <source>
        <dbReference type="ARBA" id="ARBA00023015"/>
    </source>
</evidence>
<evidence type="ECO:0000256" key="2">
    <source>
        <dbReference type="ARBA" id="ARBA00022737"/>
    </source>
</evidence>
<evidence type="ECO:0000256" key="1">
    <source>
        <dbReference type="ARBA" id="ARBA00004123"/>
    </source>
</evidence>
<keyword evidence="10" id="KW-1185">Reference proteome</keyword>
<dbReference type="AlphaFoldDB" id="A0A087GIQ4"/>
<keyword evidence="3" id="KW-0805">Transcription regulation</keyword>
<organism evidence="9 10">
    <name type="scientific">Arabis alpina</name>
    <name type="common">Alpine rock-cress</name>
    <dbReference type="NCBI Taxonomy" id="50452"/>
    <lineage>
        <taxon>Eukaryota</taxon>
        <taxon>Viridiplantae</taxon>
        <taxon>Streptophyta</taxon>
        <taxon>Embryophyta</taxon>
        <taxon>Tracheophyta</taxon>
        <taxon>Spermatophyta</taxon>
        <taxon>Magnoliopsida</taxon>
        <taxon>eudicotyledons</taxon>
        <taxon>Gunneridae</taxon>
        <taxon>Pentapetalae</taxon>
        <taxon>rosids</taxon>
        <taxon>malvids</taxon>
        <taxon>Brassicales</taxon>
        <taxon>Brassicaceae</taxon>
        <taxon>Arabideae</taxon>
        <taxon>Arabis</taxon>
    </lineage>
</organism>
<dbReference type="GO" id="GO:0005634">
    <property type="term" value="C:nucleus"/>
    <property type="evidence" value="ECO:0007669"/>
    <property type="project" value="UniProtKB-SubCell"/>
</dbReference>
<feature type="domain" description="TF-B3" evidence="8">
    <location>
        <begin position="169"/>
        <end position="266"/>
    </location>
</feature>
<evidence type="ECO:0000256" key="4">
    <source>
        <dbReference type="ARBA" id="ARBA00023125"/>
    </source>
</evidence>
<evidence type="ECO:0000313" key="10">
    <source>
        <dbReference type="Proteomes" id="UP000029120"/>
    </source>
</evidence>
<gene>
    <name evidence="9" type="ordered locus">AALP_Aa7g175000</name>
</gene>
<accession>A0A087GIQ4</accession>
<dbReference type="EMBL" id="CM002875">
    <property type="protein sequence ID" value="KFK29756.1"/>
    <property type="molecule type" value="Genomic_DNA"/>
</dbReference>
<comment type="subcellular location">
    <subcellularLocation>
        <location evidence="1">Nucleus</location>
    </subcellularLocation>
</comment>
<evidence type="ECO:0000259" key="8">
    <source>
        <dbReference type="PROSITE" id="PS50863"/>
    </source>
</evidence>
<feature type="compositionally biased region" description="Basic residues" evidence="7">
    <location>
        <begin position="144"/>
        <end position="153"/>
    </location>
</feature>
<dbReference type="InterPro" id="IPR015300">
    <property type="entry name" value="DNA-bd_pseudobarrel_sf"/>
</dbReference>
<evidence type="ECO:0000256" key="5">
    <source>
        <dbReference type="ARBA" id="ARBA00023163"/>
    </source>
</evidence>
<dbReference type="CDD" id="cd10017">
    <property type="entry name" value="B3_DNA"/>
    <property type="match status" value="3"/>
</dbReference>
<evidence type="ECO:0000256" key="6">
    <source>
        <dbReference type="ARBA" id="ARBA00023242"/>
    </source>
</evidence>
<dbReference type="InterPro" id="IPR003340">
    <property type="entry name" value="B3_DNA-bd"/>
</dbReference>
<protein>
    <recommendedName>
        <fullName evidence="8">TF-B3 domain-containing protein</fullName>
    </recommendedName>
</protein>
<evidence type="ECO:0000256" key="7">
    <source>
        <dbReference type="SAM" id="MobiDB-lite"/>
    </source>
</evidence>
<dbReference type="Pfam" id="PF02362">
    <property type="entry name" value="B3"/>
    <property type="match status" value="3"/>
</dbReference>
<dbReference type="PANTHER" id="PTHR31674:SF96">
    <property type="entry name" value="B3 DOMAIN-CONTAINING PROTEIN REM-LIKE 3-RELATED"/>
    <property type="match status" value="1"/>
</dbReference>
<dbReference type="Proteomes" id="UP000029120">
    <property type="component" value="Chromosome 7"/>
</dbReference>
<keyword evidence="6" id="KW-0539">Nucleus</keyword>
<dbReference type="InterPro" id="IPR039218">
    <property type="entry name" value="REM_fam"/>
</dbReference>
<keyword evidence="5" id="KW-0804">Transcription</keyword>
<proteinExistence type="predicted"/>
<dbReference type="PANTHER" id="PTHR31674">
    <property type="entry name" value="B3 DOMAIN-CONTAINING PROTEIN REM-LIKE 3-RELATED"/>
    <property type="match status" value="1"/>
</dbReference>
<dbReference type="OrthoDB" id="1109907at2759"/>
<dbReference type="GO" id="GO:0003677">
    <property type="term" value="F:DNA binding"/>
    <property type="evidence" value="ECO:0007669"/>
    <property type="project" value="UniProtKB-KW"/>
</dbReference>
<dbReference type="PROSITE" id="PS50863">
    <property type="entry name" value="B3"/>
    <property type="match status" value="3"/>
</dbReference>
<keyword evidence="2" id="KW-0677">Repeat</keyword>
<reference evidence="10" key="1">
    <citation type="journal article" date="2015" name="Nat. Plants">
        <title>Genome expansion of Arabis alpina linked with retrotransposition and reduced symmetric DNA methylation.</title>
        <authorList>
            <person name="Willing E.M."/>
            <person name="Rawat V."/>
            <person name="Mandakova T."/>
            <person name="Maumus F."/>
            <person name="James G.V."/>
            <person name="Nordstroem K.J."/>
            <person name="Becker C."/>
            <person name="Warthmann N."/>
            <person name="Chica C."/>
            <person name="Szarzynska B."/>
            <person name="Zytnicki M."/>
            <person name="Albani M.C."/>
            <person name="Kiefer C."/>
            <person name="Bergonzi S."/>
            <person name="Castaings L."/>
            <person name="Mateos J.L."/>
            <person name="Berns M.C."/>
            <person name="Bujdoso N."/>
            <person name="Piofczyk T."/>
            <person name="de Lorenzo L."/>
            <person name="Barrero-Sicilia C."/>
            <person name="Mateos I."/>
            <person name="Piednoel M."/>
            <person name="Hagmann J."/>
            <person name="Chen-Min-Tao R."/>
            <person name="Iglesias-Fernandez R."/>
            <person name="Schuster S.C."/>
            <person name="Alonso-Blanco C."/>
            <person name="Roudier F."/>
            <person name="Carbonero P."/>
            <person name="Paz-Ares J."/>
            <person name="Davis S.J."/>
            <person name="Pecinka A."/>
            <person name="Quesneville H."/>
            <person name="Colot V."/>
            <person name="Lysak M.A."/>
            <person name="Weigel D."/>
            <person name="Coupland G."/>
            <person name="Schneeberger K."/>
        </authorList>
    </citation>
    <scope>NUCLEOTIDE SEQUENCE [LARGE SCALE GENOMIC DNA]</scope>
    <source>
        <strain evidence="10">cv. Pajares</strain>
    </source>
</reference>
<sequence>MANSVFFEAPKNPHFFQPILPGFHSHLSIPVKFFSVYIEGRNEKNTVELRSDASEKTWTVKMEGRKLTEKWKEFVVAHDFRVGDIVIFRHEGDLVFHVTGLGQSCCEIEYVQDNIENLSIEQNRKTEQESSPEDDVKVKENKGKFPRKKHGKKRNLEAETESFSSDLPCFVARVTDSNLRDDILNLPKNFVRPQGPNKGKNKIVLMDEGARTWTVNLRFRDSSGTFYMRTGWRSFCHENGLKPGDSVTFKQESNNTRTPILRFSALEIKSVSTKRSSKGKRKTGEMELVTLTATPASLKYSRLYLPLNFIMDNKMETAGGKKITMLDKKGVKWPVSLLFIKGTRRMHFGSGLREFLEAIGVQENESFTLELDWEDTTVPPIFKFCSKTKTSL</sequence>
<dbReference type="Gramene" id="KFK29756">
    <property type="protein sequence ID" value="KFK29756"/>
    <property type="gene ID" value="AALP_AA7G175000"/>
</dbReference>
<dbReference type="SMART" id="SM01019">
    <property type="entry name" value="B3"/>
    <property type="match status" value="3"/>
</dbReference>
<evidence type="ECO:0000313" key="9">
    <source>
        <dbReference type="EMBL" id="KFK29756.1"/>
    </source>
</evidence>
<dbReference type="FunFam" id="2.40.330.10:FF:000009">
    <property type="entry name" value="Transcriptional factor B3 family protein"/>
    <property type="match status" value="1"/>
</dbReference>
<dbReference type="SUPFAM" id="SSF101936">
    <property type="entry name" value="DNA-binding pseudobarrel domain"/>
    <property type="match status" value="3"/>
</dbReference>
<feature type="domain" description="TF-B3" evidence="8">
    <location>
        <begin position="12"/>
        <end position="104"/>
    </location>
</feature>
<feature type="domain" description="TF-B3" evidence="8">
    <location>
        <begin position="288"/>
        <end position="387"/>
    </location>
</feature>
<keyword evidence="4" id="KW-0238">DNA-binding</keyword>
<feature type="region of interest" description="Disordered" evidence="7">
    <location>
        <begin position="121"/>
        <end position="157"/>
    </location>
</feature>
<dbReference type="OMA" id="ACEREYP"/>
<name>A0A087GIQ4_ARAAL</name>
<feature type="compositionally biased region" description="Basic and acidic residues" evidence="7">
    <location>
        <begin position="122"/>
        <end position="143"/>
    </location>
</feature>
<dbReference type="Gene3D" id="2.40.330.10">
    <property type="entry name" value="DNA-binding pseudobarrel domain"/>
    <property type="match status" value="3"/>
</dbReference>